<dbReference type="EMBL" id="JAAFYZ010000187">
    <property type="protein sequence ID" value="MBS2552405.1"/>
    <property type="molecule type" value="Genomic_DNA"/>
</dbReference>
<gene>
    <name evidence="2" type="ORF">KGQ19_36675</name>
</gene>
<evidence type="ECO:0000313" key="3">
    <source>
        <dbReference type="Proteomes" id="UP000730482"/>
    </source>
</evidence>
<evidence type="ECO:0000313" key="2">
    <source>
        <dbReference type="EMBL" id="MBS2552405.1"/>
    </source>
</evidence>
<organism evidence="2 3">
    <name type="scientific">Catenulispora pinistramenti</name>
    <dbReference type="NCBI Taxonomy" id="2705254"/>
    <lineage>
        <taxon>Bacteria</taxon>
        <taxon>Bacillati</taxon>
        <taxon>Actinomycetota</taxon>
        <taxon>Actinomycetes</taxon>
        <taxon>Catenulisporales</taxon>
        <taxon>Catenulisporaceae</taxon>
        <taxon>Catenulispora</taxon>
    </lineage>
</organism>
<feature type="domain" description="Gfo/Idh/MocA-like oxidoreductase N-terminal" evidence="1">
    <location>
        <begin position="15"/>
        <end position="133"/>
    </location>
</feature>
<dbReference type="SUPFAM" id="SSF51735">
    <property type="entry name" value="NAD(P)-binding Rossmann-fold domains"/>
    <property type="match status" value="1"/>
</dbReference>
<dbReference type="InterPro" id="IPR036291">
    <property type="entry name" value="NAD(P)-bd_dom_sf"/>
</dbReference>
<dbReference type="Gene3D" id="3.30.360.10">
    <property type="entry name" value="Dihydrodipicolinate Reductase, domain 2"/>
    <property type="match status" value="1"/>
</dbReference>
<name>A0ABS5L2N7_9ACTN</name>
<dbReference type="InterPro" id="IPR000683">
    <property type="entry name" value="Gfo/Idh/MocA-like_OxRdtase_N"/>
</dbReference>
<dbReference type="Proteomes" id="UP000730482">
    <property type="component" value="Unassembled WGS sequence"/>
</dbReference>
<dbReference type="Pfam" id="PF01408">
    <property type="entry name" value="GFO_IDH_MocA"/>
    <property type="match status" value="1"/>
</dbReference>
<comment type="caution">
    <text evidence="2">The sequence shown here is derived from an EMBL/GenBank/DDBJ whole genome shotgun (WGS) entry which is preliminary data.</text>
</comment>
<protein>
    <submittedName>
        <fullName evidence="2">Gfo/Idh/MocA family oxidoreductase</fullName>
    </submittedName>
</protein>
<accession>A0ABS5L2N7</accession>
<proteinExistence type="predicted"/>
<dbReference type="Gene3D" id="3.40.50.720">
    <property type="entry name" value="NAD(P)-binding Rossmann-like Domain"/>
    <property type="match status" value="1"/>
</dbReference>
<reference evidence="2 3" key="1">
    <citation type="submission" date="2020-02" db="EMBL/GenBank/DDBJ databases">
        <title>Acidophilic actinobacteria isolated from forest soil.</title>
        <authorList>
            <person name="Golinska P."/>
        </authorList>
    </citation>
    <scope>NUCLEOTIDE SEQUENCE [LARGE SCALE GENOMIC DNA]</scope>
    <source>
        <strain evidence="2 3">NL8</strain>
    </source>
</reference>
<dbReference type="RefSeq" id="WP_212017948.1">
    <property type="nucleotide sequence ID" value="NZ_JAAFYZ010000187.1"/>
</dbReference>
<dbReference type="PANTHER" id="PTHR43377:SF1">
    <property type="entry name" value="BILIVERDIN REDUCTASE A"/>
    <property type="match status" value="1"/>
</dbReference>
<sequence length="301" mass="32613">MAPTDRSRHREAGTMRVGISGLGRWGKKLVDAFSRHAEVVVCCSGGGLANREWLAATHPSAAWVNAFDAMAAEPLIDAVAIASPTHLHEVQAAGALRCGKHVFVEKPLATNAQAAVNLMRSAEVRGLRLQVGHTFLFDREIERITRETALDPVVTAKFEWHKSGPFTEPLLWALLPHDVALAMSLYRRAPEAVRVRGAVADACCDKARVDLDFGSGAQATLAYDRRSPVVEKRVEVLTVSGRRHRWRSRPMSPPALDNAVVSFIEAVSAGRDPLVSHGAFAVQVVKVLDRIGTASLDGLRG</sequence>
<evidence type="ECO:0000259" key="1">
    <source>
        <dbReference type="Pfam" id="PF01408"/>
    </source>
</evidence>
<dbReference type="PANTHER" id="PTHR43377">
    <property type="entry name" value="BILIVERDIN REDUCTASE A"/>
    <property type="match status" value="1"/>
</dbReference>
<keyword evidence="3" id="KW-1185">Reference proteome</keyword>
<dbReference type="InterPro" id="IPR051450">
    <property type="entry name" value="Gfo/Idh/MocA_Oxidoreductases"/>
</dbReference>